<dbReference type="GO" id="GO:0070401">
    <property type="term" value="F:NADP+ binding"/>
    <property type="evidence" value="ECO:0007669"/>
    <property type="project" value="UniProtKB-ARBA"/>
</dbReference>
<comment type="pathway">
    <text evidence="1">Cofactor biosynthesis; tetrahydrofolate biosynthesis; 5,6,7,8-tetrahydrofolate from 7,8-dihydrofolate: step 1/1.</text>
</comment>
<comment type="function">
    <text evidence="7">Key enzyme in folate metabolism. Catalyzes an essential reaction for de novo glycine and purine synthesis, and for DNA precursor synthesis.</text>
</comment>
<comment type="caution">
    <text evidence="10">The sequence shown here is derived from an EMBL/GenBank/DDBJ whole genome shotgun (WGS) entry which is preliminary data.</text>
</comment>
<evidence type="ECO:0000313" key="11">
    <source>
        <dbReference type="Proteomes" id="UP000050425"/>
    </source>
</evidence>
<dbReference type="InterPro" id="IPR017925">
    <property type="entry name" value="DHFR_CS"/>
</dbReference>
<dbReference type="EMBL" id="LJPT01000081">
    <property type="protein sequence ID" value="KPW48975.1"/>
    <property type="molecule type" value="Genomic_DNA"/>
</dbReference>
<dbReference type="GO" id="GO:0046452">
    <property type="term" value="P:dihydrofolate metabolic process"/>
    <property type="evidence" value="ECO:0007669"/>
    <property type="project" value="TreeGrafter"/>
</dbReference>
<dbReference type="PATRIC" id="fig|251702.3.peg.4816"/>
<dbReference type="GO" id="GO:0006730">
    <property type="term" value="P:one-carbon metabolic process"/>
    <property type="evidence" value="ECO:0007669"/>
    <property type="project" value="UniProtKB-KW"/>
</dbReference>
<keyword evidence="5" id="KW-0521">NADP</keyword>
<comment type="similarity">
    <text evidence="2 8">Belongs to the dihydrofolate reductase family.</text>
</comment>
<dbReference type="PANTHER" id="PTHR48069">
    <property type="entry name" value="DIHYDROFOLATE REDUCTASE"/>
    <property type="match status" value="1"/>
</dbReference>
<dbReference type="Gene3D" id="3.40.430.10">
    <property type="entry name" value="Dihydrofolate Reductase, subunit A"/>
    <property type="match status" value="1"/>
</dbReference>
<evidence type="ECO:0000256" key="2">
    <source>
        <dbReference type="ARBA" id="ARBA00009539"/>
    </source>
</evidence>
<evidence type="ECO:0000256" key="1">
    <source>
        <dbReference type="ARBA" id="ARBA00004903"/>
    </source>
</evidence>
<dbReference type="UniPathway" id="UPA00077">
    <property type="reaction ID" value="UER00158"/>
</dbReference>
<evidence type="ECO:0000256" key="3">
    <source>
        <dbReference type="ARBA" id="ARBA00012856"/>
    </source>
</evidence>
<evidence type="ECO:0000256" key="8">
    <source>
        <dbReference type="RuleBase" id="RU004474"/>
    </source>
</evidence>
<feature type="domain" description="DHFR" evidence="9">
    <location>
        <begin position="43"/>
        <end position="206"/>
    </location>
</feature>
<keyword evidence="4" id="KW-0554">One-carbon metabolism</keyword>
<evidence type="ECO:0000259" key="9">
    <source>
        <dbReference type="PROSITE" id="PS51330"/>
    </source>
</evidence>
<sequence>MDTAGLNTAVSITAVMGLSTARISSFARPATSDILAPMKTHLPLSLIAALGENRVIGVDNSMPWHLPGDFKYFKATTLGKPIIMGRKTWDSLGRPLPGRLNLVVSRQTDLQLEGAEVFPSLDAAVVRAEQWAQEQGVDEVMLIGGAQLYAQGLAQADRLYLTRVALSPEGDAWFPEFDTAQWALVSNAENAAVDEKPAYSFEVWERV</sequence>
<dbReference type="InterPro" id="IPR024072">
    <property type="entry name" value="DHFR-like_dom_sf"/>
</dbReference>
<dbReference type="AlphaFoldDB" id="A0A0P9JNP2"/>
<dbReference type="InterPro" id="IPR001796">
    <property type="entry name" value="DHFR_dom"/>
</dbReference>
<dbReference type="GO" id="GO:0005829">
    <property type="term" value="C:cytosol"/>
    <property type="evidence" value="ECO:0007669"/>
    <property type="project" value="TreeGrafter"/>
</dbReference>
<evidence type="ECO:0000256" key="6">
    <source>
        <dbReference type="ARBA" id="ARBA00023002"/>
    </source>
</evidence>
<evidence type="ECO:0000256" key="7">
    <source>
        <dbReference type="ARBA" id="ARBA00025067"/>
    </source>
</evidence>
<organism evidence="10 11">
    <name type="scientific">Pseudomonas syringae pv. antirrhini</name>
    <dbReference type="NCBI Taxonomy" id="251702"/>
    <lineage>
        <taxon>Bacteria</taxon>
        <taxon>Pseudomonadati</taxon>
        <taxon>Pseudomonadota</taxon>
        <taxon>Gammaproteobacteria</taxon>
        <taxon>Pseudomonadales</taxon>
        <taxon>Pseudomonadaceae</taxon>
        <taxon>Pseudomonas</taxon>
    </lineage>
</organism>
<protein>
    <recommendedName>
        <fullName evidence="3">dihydrofolate reductase</fullName>
        <ecNumber evidence="3">1.5.1.3</ecNumber>
    </recommendedName>
</protein>
<dbReference type="GO" id="GO:0046655">
    <property type="term" value="P:folic acid metabolic process"/>
    <property type="evidence" value="ECO:0007669"/>
    <property type="project" value="TreeGrafter"/>
</dbReference>
<dbReference type="Proteomes" id="UP000050425">
    <property type="component" value="Unassembled WGS sequence"/>
</dbReference>
<evidence type="ECO:0000256" key="5">
    <source>
        <dbReference type="ARBA" id="ARBA00022857"/>
    </source>
</evidence>
<dbReference type="PANTHER" id="PTHR48069:SF3">
    <property type="entry name" value="DIHYDROFOLATE REDUCTASE"/>
    <property type="match status" value="1"/>
</dbReference>
<dbReference type="GO" id="GO:0046654">
    <property type="term" value="P:tetrahydrofolate biosynthetic process"/>
    <property type="evidence" value="ECO:0007669"/>
    <property type="project" value="UniProtKB-UniPathway"/>
</dbReference>
<dbReference type="GO" id="GO:0004146">
    <property type="term" value="F:dihydrofolate reductase activity"/>
    <property type="evidence" value="ECO:0007669"/>
    <property type="project" value="UniProtKB-EC"/>
</dbReference>
<dbReference type="EC" id="1.5.1.3" evidence="3"/>
<dbReference type="PROSITE" id="PS00075">
    <property type="entry name" value="DHFR_1"/>
    <property type="match status" value="1"/>
</dbReference>
<name>A0A0P9JNP2_9PSED</name>
<keyword evidence="6" id="KW-0560">Oxidoreductase</keyword>
<dbReference type="PROSITE" id="PS51330">
    <property type="entry name" value="DHFR_2"/>
    <property type="match status" value="1"/>
</dbReference>
<dbReference type="CDD" id="cd00209">
    <property type="entry name" value="DHFR"/>
    <property type="match status" value="1"/>
</dbReference>
<dbReference type="SUPFAM" id="SSF53597">
    <property type="entry name" value="Dihydrofolate reductase-like"/>
    <property type="match status" value="1"/>
</dbReference>
<dbReference type="InterPro" id="IPR012259">
    <property type="entry name" value="DHFR"/>
</dbReference>
<gene>
    <name evidence="10" type="ORF">ALO88_03673</name>
</gene>
<dbReference type="Pfam" id="PF00186">
    <property type="entry name" value="DHFR_1"/>
    <property type="match status" value="1"/>
</dbReference>
<evidence type="ECO:0000313" key="10">
    <source>
        <dbReference type="EMBL" id="KPW48975.1"/>
    </source>
</evidence>
<proteinExistence type="inferred from homology"/>
<evidence type="ECO:0000256" key="4">
    <source>
        <dbReference type="ARBA" id="ARBA00022563"/>
    </source>
</evidence>
<dbReference type="FunFam" id="3.40.430.10:FF:000001">
    <property type="entry name" value="Dihydrofolate reductase"/>
    <property type="match status" value="1"/>
</dbReference>
<reference evidence="10 11" key="1">
    <citation type="submission" date="2015-09" db="EMBL/GenBank/DDBJ databases">
        <title>Genome announcement of multiple Pseudomonas syringae strains.</title>
        <authorList>
            <person name="Thakur S."/>
            <person name="Wang P.W."/>
            <person name="Gong Y."/>
            <person name="Weir B.S."/>
            <person name="Guttman D.S."/>
        </authorList>
    </citation>
    <scope>NUCLEOTIDE SEQUENCE [LARGE SCALE GENOMIC DNA]</scope>
    <source>
        <strain evidence="10 11">ICMP4303</strain>
    </source>
</reference>
<accession>A0A0P9JNP2</accession>
<dbReference type="PRINTS" id="PR00070">
    <property type="entry name" value="DHFR"/>
</dbReference>